<dbReference type="InterPro" id="IPR042299">
    <property type="entry name" value="Ufd1-like_Nn"/>
</dbReference>
<dbReference type="PANTHER" id="PTHR12555:SF13">
    <property type="entry name" value="UBIQUITIN RECOGNITION FACTOR IN ER-ASSOCIATED DEGRADATION PROTEIN 1"/>
    <property type="match status" value="1"/>
</dbReference>
<keyword evidence="9" id="KW-1185">Reference proteome</keyword>
<feature type="compositionally biased region" description="Basic and acidic residues" evidence="5">
    <location>
        <begin position="284"/>
        <end position="294"/>
    </location>
</feature>
<evidence type="ECO:0000259" key="7">
    <source>
        <dbReference type="Pfam" id="PF24842"/>
    </source>
</evidence>
<feature type="region of interest" description="Disordered" evidence="5">
    <location>
        <begin position="236"/>
        <end position="327"/>
    </location>
</feature>
<feature type="region of interest" description="Disordered" evidence="5">
    <location>
        <begin position="179"/>
        <end position="224"/>
    </location>
</feature>
<keyword evidence="3" id="KW-0833">Ubl conjugation pathway</keyword>
<sequence length="327" mass="35406">MFGGMFRGMEQYTANFRAMPVAFIDKPQAEFGDKVFLPPSALQRLASLNIEYPMLFKVEDVNGRSTHCGVLEFLAEEGVVYMPHWMMQNLLLQVGDMVRFTNVSLPKGKFVKLQPVTSDFLDITNPKAVLERTLRSYTCLTTGDVFPVNYNNKIFEFEVMETKPGAAISVVETDCEVDFAPPKDYKEPQRVPPKSASEPMDEDAKASTSKAGAAAAAPAEEEPAQPTFLAFAGSGRRLDGKASAASQPVPVPKPGTPPAAPSTSSPGTSAGKKPGNIVSTGNRLQDKLLQEKAAKGQGPAVKQQEPEQKEETPSFQPFKGKAFSLKG</sequence>
<dbReference type="Pfam" id="PF24842">
    <property type="entry name" value="UFD1_N2"/>
    <property type="match status" value="1"/>
</dbReference>
<protein>
    <submittedName>
        <fullName evidence="8">Ubiquitin fusion degradation protein UFD1-domain-containing protein</fullName>
    </submittedName>
</protein>
<feature type="compositionally biased region" description="Low complexity" evidence="5">
    <location>
        <begin position="261"/>
        <end position="273"/>
    </location>
</feature>
<dbReference type="InterPro" id="IPR055417">
    <property type="entry name" value="UFD1_N1"/>
</dbReference>
<dbReference type="Proteomes" id="UP000815325">
    <property type="component" value="Unassembled WGS sequence"/>
</dbReference>
<evidence type="ECO:0000313" key="9">
    <source>
        <dbReference type="Proteomes" id="UP000815325"/>
    </source>
</evidence>
<dbReference type="InterPro" id="IPR029067">
    <property type="entry name" value="CDC48_domain_2-like_sf"/>
</dbReference>
<dbReference type="Gene3D" id="3.10.330.10">
    <property type="match status" value="1"/>
</dbReference>
<feature type="compositionally biased region" description="Pro residues" evidence="5">
    <location>
        <begin position="249"/>
        <end position="260"/>
    </location>
</feature>
<keyword evidence="4" id="KW-0067">ATP-binding</keyword>
<dbReference type="InterPro" id="IPR055418">
    <property type="entry name" value="UFD1_N2"/>
</dbReference>
<dbReference type="Pfam" id="PF03152">
    <property type="entry name" value="UFD1_N1"/>
    <property type="match status" value="1"/>
</dbReference>
<comment type="similarity">
    <text evidence="1">Belongs to the UFD1 family.</text>
</comment>
<dbReference type="Gene3D" id="2.40.40.50">
    <property type="entry name" value="Ubiquitin fusion degradation protein UFD1, N-terminal domain"/>
    <property type="match status" value="1"/>
</dbReference>
<comment type="caution">
    <text evidence="8">The sequence shown here is derived from an EMBL/GenBank/DDBJ whole genome shotgun (WGS) entry which is preliminary data.</text>
</comment>
<evidence type="ECO:0000313" key="8">
    <source>
        <dbReference type="EMBL" id="KAF5839060.1"/>
    </source>
</evidence>
<name>A0ABQ7GWT2_DUNSA</name>
<dbReference type="EMBL" id="MU069556">
    <property type="protein sequence ID" value="KAF5839060.1"/>
    <property type="molecule type" value="Genomic_DNA"/>
</dbReference>
<organism evidence="8 9">
    <name type="scientific">Dunaliella salina</name>
    <name type="common">Green alga</name>
    <name type="synonym">Protococcus salinus</name>
    <dbReference type="NCBI Taxonomy" id="3046"/>
    <lineage>
        <taxon>Eukaryota</taxon>
        <taxon>Viridiplantae</taxon>
        <taxon>Chlorophyta</taxon>
        <taxon>core chlorophytes</taxon>
        <taxon>Chlorophyceae</taxon>
        <taxon>CS clade</taxon>
        <taxon>Chlamydomonadales</taxon>
        <taxon>Dunaliellaceae</taxon>
        <taxon>Dunaliella</taxon>
    </lineage>
</organism>
<dbReference type="InterPro" id="IPR004854">
    <property type="entry name" value="Ufd1-like"/>
</dbReference>
<proteinExistence type="inferred from homology"/>
<reference evidence="8" key="1">
    <citation type="submission" date="2017-08" db="EMBL/GenBank/DDBJ databases">
        <authorList>
            <person name="Polle J.E."/>
            <person name="Barry K."/>
            <person name="Cushman J."/>
            <person name="Schmutz J."/>
            <person name="Tran D."/>
            <person name="Hathwaick L.T."/>
            <person name="Yim W.C."/>
            <person name="Jenkins J."/>
            <person name="Mckie-Krisberg Z.M."/>
            <person name="Prochnik S."/>
            <person name="Lindquist E."/>
            <person name="Dockter R.B."/>
            <person name="Adam C."/>
            <person name="Molina H."/>
            <person name="Bunkerborg J."/>
            <person name="Jin E."/>
            <person name="Buchheim M."/>
            <person name="Magnuson J."/>
        </authorList>
    </citation>
    <scope>NUCLEOTIDE SEQUENCE</scope>
    <source>
        <strain evidence="8">CCAP 19/18</strain>
    </source>
</reference>
<evidence type="ECO:0000256" key="5">
    <source>
        <dbReference type="SAM" id="MobiDB-lite"/>
    </source>
</evidence>
<keyword evidence="2" id="KW-0547">Nucleotide-binding</keyword>
<feature type="domain" description="Ubiquitin fusion degradation protein UFD1 N-terminal subdomain 2" evidence="7">
    <location>
        <begin position="107"/>
        <end position="182"/>
    </location>
</feature>
<accession>A0ABQ7GWT2</accession>
<evidence type="ECO:0000259" key="6">
    <source>
        <dbReference type="Pfam" id="PF03152"/>
    </source>
</evidence>
<feature type="compositionally biased region" description="Low complexity" evidence="5">
    <location>
        <begin position="206"/>
        <end position="218"/>
    </location>
</feature>
<dbReference type="PANTHER" id="PTHR12555">
    <property type="entry name" value="UBIQUITIN FUSION DEGRADATON PROTEIN 1"/>
    <property type="match status" value="1"/>
</dbReference>
<evidence type="ECO:0000256" key="2">
    <source>
        <dbReference type="ARBA" id="ARBA00022741"/>
    </source>
</evidence>
<dbReference type="SUPFAM" id="SSF54585">
    <property type="entry name" value="Cdc48 domain 2-like"/>
    <property type="match status" value="1"/>
</dbReference>
<evidence type="ECO:0000256" key="4">
    <source>
        <dbReference type="ARBA" id="ARBA00022840"/>
    </source>
</evidence>
<gene>
    <name evidence="8" type="ORF">DUNSADRAFT_1677</name>
</gene>
<evidence type="ECO:0000256" key="1">
    <source>
        <dbReference type="ARBA" id="ARBA00006043"/>
    </source>
</evidence>
<feature type="domain" description="Ubiquitin fusion degradation protein UFD1 N-terminal subdomain 1" evidence="6">
    <location>
        <begin position="13"/>
        <end position="106"/>
    </location>
</feature>
<evidence type="ECO:0000256" key="3">
    <source>
        <dbReference type="ARBA" id="ARBA00022786"/>
    </source>
</evidence>